<sequence length="193" mass="21707">MEYVDSDACAGLDYHKYAMQEHSFDNCETVSIEYVDSGVRAGLDYHKYAMQERSFDNCETVSMEYVDSGVRAGLDYHKYAMQERSFDNCETVSMEYVDSGVRAGLDYHNYAMPESSYDNSSVSEDNTCFCHGRCMWGGVMNVSACRFGSPAFLSLPHFLYADASLRAGKLGVPLDVAARFQFNVFIEPSEYVA</sequence>
<keyword evidence="10" id="KW-0325">Glycoprotein</keyword>
<evidence type="ECO:0000256" key="3">
    <source>
        <dbReference type="ARBA" id="ARBA00010532"/>
    </source>
</evidence>
<protein>
    <recommendedName>
        <fullName evidence="11">Scavenger receptor class B member 1</fullName>
    </recommendedName>
    <alternativeName>
        <fullName evidence="12">SR-BI</fullName>
    </alternativeName>
</protein>
<dbReference type="Proteomes" id="UP000037510">
    <property type="component" value="Unassembled WGS sequence"/>
</dbReference>
<evidence type="ECO:0000313" key="14">
    <source>
        <dbReference type="Proteomes" id="UP000037510"/>
    </source>
</evidence>
<evidence type="ECO:0000256" key="12">
    <source>
        <dbReference type="ARBA" id="ARBA00042244"/>
    </source>
</evidence>
<proteinExistence type="inferred from homology"/>
<organism evidence="13 14">
    <name type="scientific">Operophtera brumata</name>
    <name type="common">Winter moth</name>
    <name type="synonym">Phalaena brumata</name>
    <dbReference type="NCBI Taxonomy" id="104452"/>
    <lineage>
        <taxon>Eukaryota</taxon>
        <taxon>Metazoa</taxon>
        <taxon>Ecdysozoa</taxon>
        <taxon>Arthropoda</taxon>
        <taxon>Hexapoda</taxon>
        <taxon>Insecta</taxon>
        <taxon>Pterygota</taxon>
        <taxon>Neoptera</taxon>
        <taxon>Endopterygota</taxon>
        <taxon>Lepidoptera</taxon>
        <taxon>Glossata</taxon>
        <taxon>Ditrysia</taxon>
        <taxon>Geometroidea</taxon>
        <taxon>Geometridae</taxon>
        <taxon>Larentiinae</taxon>
        <taxon>Operophtera</taxon>
    </lineage>
</organism>
<evidence type="ECO:0000256" key="11">
    <source>
        <dbReference type="ARBA" id="ARBA00040821"/>
    </source>
</evidence>
<dbReference type="InterPro" id="IPR002159">
    <property type="entry name" value="CD36_fam"/>
</dbReference>
<comment type="subcellular location">
    <subcellularLocation>
        <location evidence="2">Cell membrane</location>
        <topology evidence="2">Multi-pass membrane protein</topology>
    </subcellularLocation>
    <subcellularLocation>
        <location evidence="1">Membrane</location>
        <location evidence="1">Caveola</location>
        <topology evidence="1">Multi-pass membrane protein</topology>
    </subcellularLocation>
</comment>
<evidence type="ECO:0000256" key="1">
    <source>
        <dbReference type="ARBA" id="ARBA00004189"/>
    </source>
</evidence>
<dbReference type="STRING" id="104452.A0A0L7LMQ8"/>
<reference evidence="13 14" key="1">
    <citation type="journal article" date="2015" name="Genome Biol. Evol.">
        <title>The genome of winter moth (Operophtera brumata) provides a genomic perspective on sexual dimorphism and phenology.</title>
        <authorList>
            <person name="Derks M.F."/>
            <person name="Smit S."/>
            <person name="Salis L."/>
            <person name="Schijlen E."/>
            <person name="Bossers A."/>
            <person name="Mateman C."/>
            <person name="Pijl A.S."/>
            <person name="de Ridder D."/>
            <person name="Groenen M.A."/>
            <person name="Visser M.E."/>
            <person name="Megens H.J."/>
        </authorList>
    </citation>
    <scope>NUCLEOTIDE SEQUENCE [LARGE SCALE GENOMIC DNA]</scope>
    <source>
        <strain evidence="13">WM2013NL</strain>
        <tissue evidence="13">Head and thorax</tissue>
    </source>
</reference>
<dbReference type="Pfam" id="PF01130">
    <property type="entry name" value="CD36"/>
    <property type="match status" value="1"/>
</dbReference>
<dbReference type="PANTHER" id="PTHR11923:SF110">
    <property type="entry name" value="SCAVENGER RECEPTOR CLASS B MEMBER 1"/>
    <property type="match status" value="1"/>
</dbReference>
<gene>
    <name evidence="13" type="ORF">OBRU01_05305</name>
</gene>
<dbReference type="PANTHER" id="PTHR11923">
    <property type="entry name" value="SCAVENGER RECEPTOR CLASS B TYPE-1 SR-B1"/>
    <property type="match status" value="1"/>
</dbReference>
<dbReference type="EMBL" id="JTDY01000553">
    <property type="protein sequence ID" value="KOB76700.1"/>
    <property type="molecule type" value="Genomic_DNA"/>
</dbReference>
<evidence type="ECO:0000256" key="8">
    <source>
        <dbReference type="ARBA" id="ARBA00023157"/>
    </source>
</evidence>
<dbReference type="GO" id="GO:0005737">
    <property type="term" value="C:cytoplasm"/>
    <property type="evidence" value="ECO:0007669"/>
    <property type="project" value="TreeGrafter"/>
</dbReference>
<evidence type="ECO:0000256" key="5">
    <source>
        <dbReference type="ARBA" id="ARBA00022692"/>
    </source>
</evidence>
<evidence type="ECO:0000256" key="4">
    <source>
        <dbReference type="ARBA" id="ARBA00022475"/>
    </source>
</evidence>
<keyword evidence="5" id="KW-0812">Transmembrane</keyword>
<comment type="similarity">
    <text evidence="3">Belongs to the CD36 family.</text>
</comment>
<dbReference type="AlphaFoldDB" id="A0A0L7LMQ8"/>
<evidence type="ECO:0000256" key="6">
    <source>
        <dbReference type="ARBA" id="ARBA00022989"/>
    </source>
</evidence>
<keyword evidence="7" id="KW-0472">Membrane</keyword>
<keyword evidence="4" id="KW-1003">Cell membrane</keyword>
<dbReference type="GO" id="GO:0005044">
    <property type="term" value="F:scavenger receptor activity"/>
    <property type="evidence" value="ECO:0007669"/>
    <property type="project" value="TreeGrafter"/>
</dbReference>
<keyword evidence="14" id="KW-1185">Reference proteome</keyword>
<evidence type="ECO:0000256" key="7">
    <source>
        <dbReference type="ARBA" id="ARBA00023136"/>
    </source>
</evidence>
<keyword evidence="6" id="KW-1133">Transmembrane helix</keyword>
<keyword evidence="9" id="KW-0675">Receptor</keyword>
<accession>A0A0L7LMQ8</accession>
<name>A0A0L7LMQ8_OPEBR</name>
<dbReference type="GO" id="GO:0005901">
    <property type="term" value="C:caveola"/>
    <property type="evidence" value="ECO:0007669"/>
    <property type="project" value="UniProtKB-SubCell"/>
</dbReference>
<evidence type="ECO:0000256" key="2">
    <source>
        <dbReference type="ARBA" id="ARBA00004651"/>
    </source>
</evidence>
<evidence type="ECO:0000313" key="13">
    <source>
        <dbReference type="EMBL" id="KOB76700.1"/>
    </source>
</evidence>
<keyword evidence="8" id="KW-1015">Disulfide bond</keyword>
<evidence type="ECO:0000256" key="10">
    <source>
        <dbReference type="ARBA" id="ARBA00023180"/>
    </source>
</evidence>
<evidence type="ECO:0000256" key="9">
    <source>
        <dbReference type="ARBA" id="ARBA00023170"/>
    </source>
</evidence>
<comment type="caution">
    <text evidence="13">The sequence shown here is derived from an EMBL/GenBank/DDBJ whole genome shotgun (WGS) entry which is preliminary data.</text>
</comment>